<proteinExistence type="predicted"/>
<dbReference type="EMBL" id="JAPOHD010000010">
    <property type="protein sequence ID" value="MCY1719707.1"/>
    <property type="molecule type" value="Genomic_DNA"/>
</dbReference>
<dbReference type="RefSeq" id="WP_343332044.1">
    <property type="nucleotide sequence ID" value="NZ_JAPOHD010000010.1"/>
</dbReference>
<sequence length="128" mass="14481">MKYLLTTLFFVSVLLAGQKTEACEIEFKILGDENKESFKAGDEIIVQIDVVFTHRVCPEGIENTKFKYEGMAVLGATKWKETANGKFERKLKLKVLEGDEKEMILEAIRKCDKEGGYAKLSIKRASIV</sequence>
<comment type="caution">
    <text evidence="1">The sequence shown here is derived from an EMBL/GenBank/DDBJ whole genome shotgun (WGS) entry which is preliminary data.</text>
</comment>
<evidence type="ECO:0000313" key="2">
    <source>
        <dbReference type="Proteomes" id="UP001145087"/>
    </source>
</evidence>
<dbReference type="Proteomes" id="UP001145087">
    <property type="component" value="Unassembled WGS sequence"/>
</dbReference>
<protein>
    <submittedName>
        <fullName evidence="1">Uncharacterized protein</fullName>
    </submittedName>
</protein>
<reference evidence="1" key="1">
    <citation type="submission" date="2022-11" db="EMBL/GenBank/DDBJ databases">
        <title>Marilongibacter aestuarii gen. nov., sp. nov., isolated from tidal flat sediment.</title>
        <authorList>
            <person name="Jiayan W."/>
        </authorList>
    </citation>
    <scope>NUCLEOTIDE SEQUENCE</scope>
    <source>
        <strain evidence="1">Z1-6</strain>
    </source>
</reference>
<accession>A0A9X3F4M4</accession>
<gene>
    <name evidence="1" type="ORF">OU798_05100</name>
</gene>
<keyword evidence="2" id="KW-1185">Reference proteome</keyword>
<dbReference type="AlphaFoldDB" id="A0A9X3F4M4"/>
<evidence type="ECO:0000313" key="1">
    <source>
        <dbReference type="EMBL" id="MCY1719707.1"/>
    </source>
</evidence>
<organism evidence="1 2">
    <name type="scientific">Draconibacterium aestuarii</name>
    <dbReference type="NCBI Taxonomy" id="2998507"/>
    <lineage>
        <taxon>Bacteria</taxon>
        <taxon>Pseudomonadati</taxon>
        <taxon>Bacteroidota</taxon>
        <taxon>Bacteroidia</taxon>
        <taxon>Marinilabiliales</taxon>
        <taxon>Prolixibacteraceae</taxon>
        <taxon>Draconibacterium</taxon>
    </lineage>
</organism>
<name>A0A9X3F4M4_9BACT</name>